<dbReference type="Proteomes" id="UP000283880">
    <property type="component" value="Unassembled WGS sequence"/>
</dbReference>
<dbReference type="EMBL" id="QSBM01000016">
    <property type="protein sequence ID" value="RGX26332.1"/>
    <property type="molecule type" value="Genomic_DNA"/>
</dbReference>
<protein>
    <submittedName>
        <fullName evidence="3">DUF4315 family protein</fullName>
    </submittedName>
</protein>
<proteinExistence type="predicted"/>
<evidence type="ECO:0000256" key="1">
    <source>
        <dbReference type="SAM" id="Coils"/>
    </source>
</evidence>
<dbReference type="InterPro" id="IPR025464">
    <property type="entry name" value="DUF4315"/>
</dbReference>
<dbReference type="Pfam" id="PF14193">
    <property type="entry name" value="DUF4315"/>
    <property type="match status" value="1"/>
</dbReference>
<keyword evidence="1" id="KW-0175">Coiled coil</keyword>
<evidence type="ECO:0000313" key="4">
    <source>
        <dbReference type="Proteomes" id="UP000283880"/>
    </source>
</evidence>
<sequence>MNPKIKKIDAEYEKNAAKITELQARQKELSKERTELENLDIIGIVRSLGVTPDALAALIQASRGGQAAPALGNILEEKEGGNDVEAEND</sequence>
<name>A0A413FBB6_9FIRM</name>
<dbReference type="OrthoDB" id="1956817at2"/>
<feature type="region of interest" description="Disordered" evidence="2">
    <location>
        <begin position="70"/>
        <end position="89"/>
    </location>
</feature>
<feature type="coiled-coil region" evidence="1">
    <location>
        <begin position="5"/>
        <end position="39"/>
    </location>
</feature>
<accession>A0A413FBB6</accession>
<evidence type="ECO:0000313" key="3">
    <source>
        <dbReference type="EMBL" id="RGX26332.1"/>
    </source>
</evidence>
<organism evidence="3 4">
    <name type="scientific">Enterocloster asparagiformis</name>
    <dbReference type="NCBI Taxonomy" id="333367"/>
    <lineage>
        <taxon>Bacteria</taxon>
        <taxon>Bacillati</taxon>
        <taxon>Bacillota</taxon>
        <taxon>Clostridia</taxon>
        <taxon>Lachnospirales</taxon>
        <taxon>Lachnospiraceae</taxon>
        <taxon>Enterocloster</taxon>
    </lineage>
</organism>
<gene>
    <name evidence="3" type="ORF">DWV29_19685</name>
</gene>
<dbReference type="AlphaFoldDB" id="A0A413FBB6"/>
<reference evidence="3 4" key="1">
    <citation type="submission" date="2018-08" db="EMBL/GenBank/DDBJ databases">
        <title>A genome reference for cultivated species of the human gut microbiota.</title>
        <authorList>
            <person name="Zou Y."/>
            <person name="Xue W."/>
            <person name="Luo G."/>
        </authorList>
    </citation>
    <scope>NUCLEOTIDE SEQUENCE [LARGE SCALE GENOMIC DNA]</scope>
    <source>
        <strain evidence="3 4">AF04-15</strain>
    </source>
</reference>
<evidence type="ECO:0000256" key="2">
    <source>
        <dbReference type="SAM" id="MobiDB-lite"/>
    </source>
</evidence>
<comment type="caution">
    <text evidence="3">The sequence shown here is derived from an EMBL/GenBank/DDBJ whole genome shotgun (WGS) entry which is preliminary data.</text>
</comment>
<dbReference type="RefSeq" id="WP_007716467.1">
    <property type="nucleotide sequence ID" value="NZ_JAWYJI010000131.1"/>
</dbReference>